<evidence type="ECO:0000256" key="1">
    <source>
        <dbReference type="SAM" id="Phobius"/>
    </source>
</evidence>
<comment type="caution">
    <text evidence="2">The sequence shown here is derived from an EMBL/GenBank/DDBJ whole genome shotgun (WGS) entry which is preliminary data.</text>
</comment>
<sequence>MSTENRTKSWIYPTIRTISIIFLTIIIVVIIQNIIINAKTDKFLISNKLNIKDDKFIDDTIALTSAIKQMNKQRISRTNSTFNYQNKTFETIIQCVGPLYNQSCLYKNLYYVNKTFMILTVKGRQLPNYSVRTNAFSLYDKTIKKREFKSYSDLEKFVLNLIDLKRVPSVTLYFGQLWHWNIGHALFDGLYPAYVALIRFSPRHLQPFRILTEIRNCKDCWSEDVYSRFSGLGIMKIAVLDEMSKQKWFLFDEIIMGSGKLCQRCVQSNLQLPGGVELDASRLFRDRIYQQHGLIHSIIRKNSSSEHRKSSDILQAYIIHNKRFTTNDRIEINNTINELNNYTNFYLKKTIKKRKWPLIHVTYLHYNKIQGQDPNSFRINATPIDSRSPIYELIDNNFMTQLRTVRQMDIHITGPGTGQMYQTFLSDGSVTINVGGLKSKNKFTSYMEQHMTSGTPYIKGLYYPINKRSKGIKKDELIKLIRQAGQLILQGFSLPVNPRENLALDGQLFVEMCEKDTEFCSLVTDRSSNNTFACVDFWPEDFVHEHNQWKKGGYIRNGRRVTCPFNRSLFYELREKYGIKYKDPVD</sequence>
<evidence type="ECO:0000313" key="2">
    <source>
        <dbReference type="EMBL" id="CAF1312780.1"/>
    </source>
</evidence>
<dbReference type="Proteomes" id="UP000663891">
    <property type="component" value="Unassembled WGS sequence"/>
</dbReference>
<feature type="transmembrane region" description="Helical" evidence="1">
    <location>
        <begin position="20"/>
        <end position="38"/>
    </location>
</feature>
<keyword evidence="1" id="KW-0472">Membrane</keyword>
<dbReference type="OrthoDB" id="9977624at2759"/>
<keyword evidence="1" id="KW-1133">Transmembrane helix</keyword>
<accession>A0A815ECD2</accession>
<dbReference type="AlphaFoldDB" id="A0A815ECD2"/>
<name>A0A815ECD2_9BILA</name>
<protein>
    <submittedName>
        <fullName evidence="2">Uncharacterized protein</fullName>
    </submittedName>
</protein>
<organism evidence="2 4">
    <name type="scientific">Adineta steineri</name>
    <dbReference type="NCBI Taxonomy" id="433720"/>
    <lineage>
        <taxon>Eukaryota</taxon>
        <taxon>Metazoa</taxon>
        <taxon>Spiralia</taxon>
        <taxon>Gnathifera</taxon>
        <taxon>Rotifera</taxon>
        <taxon>Eurotatoria</taxon>
        <taxon>Bdelloidea</taxon>
        <taxon>Adinetida</taxon>
        <taxon>Adinetidae</taxon>
        <taxon>Adineta</taxon>
    </lineage>
</organism>
<dbReference type="Proteomes" id="UP000663881">
    <property type="component" value="Unassembled WGS sequence"/>
</dbReference>
<keyword evidence="1" id="KW-0812">Transmembrane</keyword>
<dbReference type="EMBL" id="CAJNON010000550">
    <property type="protein sequence ID" value="CAF1312780.1"/>
    <property type="molecule type" value="Genomic_DNA"/>
</dbReference>
<proteinExistence type="predicted"/>
<evidence type="ECO:0000313" key="3">
    <source>
        <dbReference type="EMBL" id="CAF3782431.1"/>
    </source>
</evidence>
<evidence type="ECO:0000313" key="4">
    <source>
        <dbReference type="Proteomes" id="UP000663891"/>
    </source>
</evidence>
<dbReference type="EMBL" id="CAJOAY010001040">
    <property type="protein sequence ID" value="CAF3782431.1"/>
    <property type="molecule type" value="Genomic_DNA"/>
</dbReference>
<gene>
    <name evidence="3" type="ORF">OKA104_LOCUS17444</name>
    <name evidence="2" type="ORF">VCS650_LOCUS31691</name>
</gene>
<reference evidence="2" key="1">
    <citation type="submission" date="2021-02" db="EMBL/GenBank/DDBJ databases">
        <authorList>
            <person name="Nowell W R."/>
        </authorList>
    </citation>
    <scope>NUCLEOTIDE SEQUENCE</scope>
</reference>